<evidence type="ECO:0000256" key="2">
    <source>
        <dbReference type="HAMAP-Rule" id="MF_01448"/>
    </source>
</evidence>
<dbReference type="InterPro" id="IPR009711">
    <property type="entry name" value="UPF0473"/>
</dbReference>
<dbReference type="HAMAP" id="MF_01448">
    <property type="entry name" value="UPF0473"/>
    <property type="match status" value="1"/>
</dbReference>
<dbReference type="EMBL" id="SDGZ01000030">
    <property type="protein sequence ID" value="TYC47802.1"/>
    <property type="molecule type" value="Genomic_DNA"/>
</dbReference>
<dbReference type="Proteomes" id="UP000371977">
    <property type="component" value="Unassembled WGS sequence"/>
</dbReference>
<sequence length="93" mass="10981">MNDEQDVITLTDDQGNETLYEVLFTFHSEEYNKNYIVLFPAGTPEDEEVEMLAYIYDPDEVEADTEGELMPIEDDEEWEMVEERLTQYLDEAE</sequence>
<dbReference type="PANTHER" id="PTHR40066:SF1">
    <property type="entry name" value="UPF0473 PROTEIN CBO2561_CLC_2432"/>
    <property type="match status" value="1"/>
</dbReference>
<comment type="caution">
    <text evidence="3">The sequence shown here is derived from an EMBL/GenBank/DDBJ whole genome shotgun (WGS) entry which is preliminary data.</text>
</comment>
<evidence type="ECO:0000256" key="1">
    <source>
        <dbReference type="ARBA" id="ARBA00008439"/>
    </source>
</evidence>
<dbReference type="RefSeq" id="WP_148624036.1">
    <property type="nucleotide sequence ID" value="NZ_SDGZ01000030.1"/>
</dbReference>
<evidence type="ECO:0000313" key="4">
    <source>
        <dbReference type="Proteomes" id="UP000371977"/>
    </source>
</evidence>
<organism evidence="3 4">
    <name type="scientific">Weissella muntiaci</name>
    <dbReference type="NCBI Taxonomy" id="2508881"/>
    <lineage>
        <taxon>Bacteria</taxon>
        <taxon>Bacillati</taxon>
        <taxon>Bacillota</taxon>
        <taxon>Bacilli</taxon>
        <taxon>Lactobacillales</taxon>
        <taxon>Lactobacillaceae</taxon>
        <taxon>Weissella</taxon>
    </lineage>
</organism>
<name>A0A6C2C1Y8_9LACO</name>
<keyword evidence="4" id="KW-1185">Reference proteome</keyword>
<dbReference type="NCBIfam" id="NF010217">
    <property type="entry name" value="PRK13678.1-4"/>
    <property type="match status" value="1"/>
</dbReference>
<gene>
    <name evidence="3" type="ORF">ESZ50_11275</name>
</gene>
<accession>A0A6C2C1Y8</accession>
<reference evidence="3 4" key="1">
    <citation type="submission" date="2019-01" db="EMBL/GenBank/DDBJ databases">
        <title>Weissella sp. nov., a novel lactic acid bacterium isolated from animal feces.</title>
        <authorList>
            <person name="Wang L.-T."/>
        </authorList>
    </citation>
    <scope>NUCLEOTIDE SEQUENCE [LARGE SCALE GENOMIC DNA]</scope>
    <source>
        <strain evidence="3 4">8H-2</strain>
    </source>
</reference>
<evidence type="ECO:0000313" key="3">
    <source>
        <dbReference type="EMBL" id="TYC47802.1"/>
    </source>
</evidence>
<proteinExistence type="inferred from homology"/>
<dbReference type="Pfam" id="PF06949">
    <property type="entry name" value="DUF1292"/>
    <property type="match status" value="1"/>
</dbReference>
<dbReference type="PANTHER" id="PTHR40066">
    <property type="entry name" value="UPF0473 PROTEIN CBO2561/CLC_2432"/>
    <property type="match status" value="1"/>
</dbReference>
<protein>
    <recommendedName>
        <fullName evidence="2">UPF0473 protein ESZ50_11275</fullName>
    </recommendedName>
</protein>
<comment type="similarity">
    <text evidence="1 2">Belongs to the UPF0473 family.</text>
</comment>
<dbReference type="OrthoDB" id="2086132at2"/>
<dbReference type="AlphaFoldDB" id="A0A6C2C1Y8"/>